<evidence type="ECO:0000313" key="2">
    <source>
        <dbReference type="EMBL" id="EZG44364.1"/>
    </source>
</evidence>
<evidence type="ECO:0000256" key="1">
    <source>
        <dbReference type="SAM" id="MobiDB-lite"/>
    </source>
</evidence>
<feature type="region of interest" description="Disordered" evidence="1">
    <location>
        <begin position="61"/>
        <end position="84"/>
    </location>
</feature>
<dbReference type="AlphaFoldDB" id="A0A023AZT4"/>
<name>A0A023AZT4_GRENI</name>
<sequence>MLLSAGDQLLEKPGVQDCAEVVRSPKDSQGDPAGLITSLFFDHSPYHILHCINILGIEEPPAEASPTGSSDIETQPQVIFHDRSDLLRRSQTSRNWEHAVEIGLKRCPVHPPQRPSHLSRLTPILVDERRGSDD</sequence>
<feature type="region of interest" description="Disordered" evidence="1">
    <location>
        <begin position="107"/>
        <end position="134"/>
    </location>
</feature>
<dbReference type="RefSeq" id="XP_011132679.1">
    <property type="nucleotide sequence ID" value="XM_011134377.1"/>
</dbReference>
<organism evidence="2 3">
    <name type="scientific">Gregarina niphandrodes</name>
    <name type="common">Septate eugregarine</name>
    <dbReference type="NCBI Taxonomy" id="110365"/>
    <lineage>
        <taxon>Eukaryota</taxon>
        <taxon>Sar</taxon>
        <taxon>Alveolata</taxon>
        <taxon>Apicomplexa</taxon>
        <taxon>Conoidasida</taxon>
        <taxon>Gregarinasina</taxon>
        <taxon>Eugregarinorida</taxon>
        <taxon>Gregarinidae</taxon>
        <taxon>Gregarina</taxon>
    </lineage>
</organism>
<evidence type="ECO:0000313" key="3">
    <source>
        <dbReference type="Proteomes" id="UP000019763"/>
    </source>
</evidence>
<protein>
    <submittedName>
        <fullName evidence="2">Uncharacterized protein</fullName>
    </submittedName>
</protein>
<dbReference type="VEuPathDB" id="CryptoDB:GNI_148070"/>
<dbReference type="EMBL" id="AFNH02001102">
    <property type="protein sequence ID" value="EZG44364.1"/>
    <property type="molecule type" value="Genomic_DNA"/>
</dbReference>
<proteinExistence type="predicted"/>
<dbReference type="Proteomes" id="UP000019763">
    <property type="component" value="Unassembled WGS sequence"/>
</dbReference>
<dbReference type="GeneID" id="22915170"/>
<reference evidence="2" key="1">
    <citation type="submission" date="2013-12" db="EMBL/GenBank/DDBJ databases">
        <authorList>
            <person name="Omoto C.K."/>
            <person name="Sibley D."/>
            <person name="Venepally P."/>
            <person name="Hadjithomas M."/>
            <person name="Karamycheva S."/>
            <person name="Brunk B."/>
            <person name="Roos D."/>
            <person name="Caler E."/>
            <person name="Lorenzi H."/>
        </authorList>
    </citation>
    <scope>NUCLEOTIDE SEQUENCE</scope>
</reference>
<keyword evidence="3" id="KW-1185">Reference proteome</keyword>
<accession>A0A023AZT4</accession>
<comment type="caution">
    <text evidence="2">The sequence shown here is derived from an EMBL/GenBank/DDBJ whole genome shotgun (WGS) entry which is preliminary data.</text>
</comment>
<feature type="compositionally biased region" description="Polar residues" evidence="1">
    <location>
        <begin position="66"/>
        <end position="77"/>
    </location>
</feature>
<gene>
    <name evidence="2" type="ORF">GNI_148070</name>
</gene>